<name>A0AAV4G1I4_9GAST</name>
<dbReference type="PANTHER" id="PTHR33966:SF1">
    <property type="entry name" value="PROTEIN ODR-4 HOMOLOG"/>
    <property type="match status" value="1"/>
</dbReference>
<dbReference type="Proteomes" id="UP000762676">
    <property type="component" value="Unassembled WGS sequence"/>
</dbReference>
<evidence type="ECO:0000256" key="4">
    <source>
        <dbReference type="ARBA" id="ARBA00022989"/>
    </source>
</evidence>
<reference evidence="7 8" key="1">
    <citation type="journal article" date="2021" name="Elife">
        <title>Chloroplast acquisition without the gene transfer in kleptoplastic sea slugs, Plakobranchus ocellatus.</title>
        <authorList>
            <person name="Maeda T."/>
            <person name="Takahashi S."/>
            <person name="Yoshida T."/>
            <person name="Shimamura S."/>
            <person name="Takaki Y."/>
            <person name="Nagai Y."/>
            <person name="Toyoda A."/>
            <person name="Suzuki Y."/>
            <person name="Arimoto A."/>
            <person name="Ishii H."/>
            <person name="Satoh N."/>
            <person name="Nishiyama T."/>
            <person name="Hasebe M."/>
            <person name="Maruyama T."/>
            <person name="Minagawa J."/>
            <person name="Obokata J."/>
            <person name="Shigenobu S."/>
        </authorList>
    </citation>
    <scope>NUCLEOTIDE SEQUENCE [LARGE SCALE GENOMIC DNA]</scope>
</reference>
<protein>
    <submittedName>
        <fullName evidence="7">Odr-4-like protein</fullName>
    </submittedName>
</protein>
<evidence type="ECO:0000256" key="1">
    <source>
        <dbReference type="ARBA" id="ARBA00004370"/>
    </source>
</evidence>
<keyword evidence="8" id="KW-1185">Reference proteome</keyword>
<sequence length="486" mass="52328">MGRSLIAEEHVEKYIEKLLKENKWYTGVIIGQLTAQKDYVVHMARTPDPVEDEVSEENVDEDTGDAAALTKKSKAVRPASLEELDEKWVSTHAKQVTRMLPGGLNVVGLFVIAPPAMLKSSQAKLRQMLFSVHKTLSRNTGIISAGEITDRILVQIDMATKRMTCSTVNVADVKSALTPAEWKVQTGGGQRWVGLTSQVSIDIPVAVPSSSKSVTLLKQIQSGLSDFARNVSKSIVTIDGVLRQESEPLITSVEKKAKGGKGKGGGSSDSTVVSKSVNFYLPFTSAESHSAPEISESQASISMAGAVVVRAYVTARATVGDAIQAMRADLLRSLLARCELLCEEFDVVEPGKQGSEVYDPPVRLFCRLHATEGGGGAKKGAAANAGEGVEVCDYVFQDEKKEEVRQRIQELLDVEEVLTLEEAEKSPAEDDNWSCQSSLSAMSSHQSLASPNETNDSTVKTYIGAAVGGIVALAATWLSYMYISDE</sequence>
<keyword evidence="3 6" id="KW-0812">Transmembrane</keyword>
<comment type="similarity">
    <text evidence="2">Belongs to the ODR-4 family.</text>
</comment>
<dbReference type="GO" id="GO:0016020">
    <property type="term" value="C:membrane"/>
    <property type="evidence" value="ECO:0007669"/>
    <property type="project" value="UniProtKB-SubCell"/>
</dbReference>
<dbReference type="InterPro" id="IPR029454">
    <property type="entry name" value="ODR-4-like"/>
</dbReference>
<keyword evidence="5 6" id="KW-0472">Membrane</keyword>
<feature type="transmembrane region" description="Helical" evidence="6">
    <location>
        <begin position="462"/>
        <end position="483"/>
    </location>
</feature>
<evidence type="ECO:0000313" key="7">
    <source>
        <dbReference type="EMBL" id="GFR78798.1"/>
    </source>
</evidence>
<proteinExistence type="inferred from homology"/>
<evidence type="ECO:0000256" key="3">
    <source>
        <dbReference type="ARBA" id="ARBA00022692"/>
    </source>
</evidence>
<organism evidence="7 8">
    <name type="scientific">Elysia marginata</name>
    <dbReference type="NCBI Taxonomy" id="1093978"/>
    <lineage>
        <taxon>Eukaryota</taxon>
        <taxon>Metazoa</taxon>
        <taxon>Spiralia</taxon>
        <taxon>Lophotrochozoa</taxon>
        <taxon>Mollusca</taxon>
        <taxon>Gastropoda</taxon>
        <taxon>Heterobranchia</taxon>
        <taxon>Euthyneura</taxon>
        <taxon>Panpulmonata</taxon>
        <taxon>Sacoglossa</taxon>
        <taxon>Placobranchoidea</taxon>
        <taxon>Plakobranchidae</taxon>
        <taxon>Elysia</taxon>
    </lineage>
</organism>
<accession>A0AAV4G1I4</accession>
<evidence type="ECO:0000313" key="8">
    <source>
        <dbReference type="Proteomes" id="UP000762676"/>
    </source>
</evidence>
<evidence type="ECO:0000256" key="5">
    <source>
        <dbReference type="ARBA" id="ARBA00023136"/>
    </source>
</evidence>
<dbReference type="AlphaFoldDB" id="A0AAV4G1I4"/>
<evidence type="ECO:0000256" key="6">
    <source>
        <dbReference type="SAM" id="Phobius"/>
    </source>
</evidence>
<dbReference type="Pfam" id="PF14778">
    <property type="entry name" value="ODR4-like"/>
    <property type="match status" value="1"/>
</dbReference>
<comment type="subcellular location">
    <subcellularLocation>
        <location evidence="1">Membrane</location>
    </subcellularLocation>
</comment>
<keyword evidence="4 6" id="KW-1133">Transmembrane helix</keyword>
<dbReference type="PANTHER" id="PTHR33966">
    <property type="entry name" value="PROTEIN ODR-4 HOMOLOG"/>
    <property type="match status" value="1"/>
</dbReference>
<dbReference type="GO" id="GO:0012505">
    <property type="term" value="C:endomembrane system"/>
    <property type="evidence" value="ECO:0007669"/>
    <property type="project" value="TreeGrafter"/>
</dbReference>
<gene>
    <name evidence="7" type="ORF">ElyMa_005858300</name>
</gene>
<evidence type="ECO:0000256" key="2">
    <source>
        <dbReference type="ARBA" id="ARBA00010131"/>
    </source>
</evidence>
<dbReference type="EMBL" id="BMAT01011775">
    <property type="protein sequence ID" value="GFR78798.1"/>
    <property type="molecule type" value="Genomic_DNA"/>
</dbReference>
<comment type="caution">
    <text evidence="7">The sequence shown here is derived from an EMBL/GenBank/DDBJ whole genome shotgun (WGS) entry which is preliminary data.</text>
</comment>
<dbReference type="GO" id="GO:0008104">
    <property type="term" value="P:intracellular protein localization"/>
    <property type="evidence" value="ECO:0007669"/>
    <property type="project" value="TreeGrafter"/>
</dbReference>